<reference evidence="3 4" key="1">
    <citation type="submission" date="2014-10" db="EMBL/GenBank/DDBJ databases">
        <title>Genome sequencing of Vibrio sinaloensis T08.</title>
        <authorList>
            <person name="Chan K.-G."/>
            <person name="Mohamad N.I."/>
        </authorList>
    </citation>
    <scope>NUCLEOTIDE SEQUENCE [LARGE SCALE GENOMIC DNA]</scope>
    <source>
        <strain evidence="3 4">T08</strain>
    </source>
</reference>
<feature type="domain" description="SAF" evidence="1">
    <location>
        <begin position="33"/>
        <end position="98"/>
    </location>
</feature>
<dbReference type="CDD" id="cd11614">
    <property type="entry name" value="SAF_CpaB_FlgA_like"/>
    <property type="match status" value="1"/>
</dbReference>
<dbReference type="EMBL" id="JRWP01000026">
    <property type="protein sequence ID" value="KGY08432.1"/>
    <property type="molecule type" value="Genomic_DNA"/>
</dbReference>
<comment type="caution">
    <text evidence="3">The sequence shown here is derived from an EMBL/GenBank/DDBJ whole genome shotgun (WGS) entry which is preliminary data.</text>
</comment>
<gene>
    <name evidence="3" type="ORF">NM06_12845</name>
</gene>
<sequence length="281" mass="30789">MLMFIWSNTAQDSRAKQQQETKVEEPQAVVPQILVARYPIQAGALLRAQDLKWAAITGQEQQLNTLFIKGFVDPEALEGSLITASLTSGQPLTDSDLVLPEQSHYLSSMLAPDMKGVTIDITFAGGSYGLIKPGNYVDILLTTAQEHQQNEGFGDVLKHANSLVLENVRLLAVDNVLTDIVSGPTDGQPSEHFGQSGDRTLPVTFEVDIEGAQRLLLANKLGDLSLLLRSTRSTSVQEQSPSTTLWDEHISDNHHPSLLPDNAIRIFDGQDVRTVEQPITR</sequence>
<evidence type="ECO:0000313" key="4">
    <source>
        <dbReference type="Proteomes" id="UP000030451"/>
    </source>
</evidence>
<proteinExistence type="predicted"/>
<protein>
    <submittedName>
        <fullName evidence="3">Pilus assembly protein CpaB</fullName>
    </submittedName>
</protein>
<dbReference type="Proteomes" id="UP000030451">
    <property type="component" value="Unassembled WGS sequence"/>
</dbReference>
<dbReference type="STRING" id="379097.SE23_08690"/>
<evidence type="ECO:0000259" key="2">
    <source>
        <dbReference type="Pfam" id="PF16976"/>
    </source>
</evidence>
<dbReference type="AlphaFoldDB" id="A0A0A5HS94"/>
<dbReference type="InterPro" id="IPR013974">
    <property type="entry name" value="SAF"/>
</dbReference>
<dbReference type="InterPro" id="IPR031571">
    <property type="entry name" value="RcpC_dom"/>
</dbReference>
<name>A0A0A5HS94_PHOS4</name>
<evidence type="ECO:0000313" key="3">
    <source>
        <dbReference type="EMBL" id="KGY08432.1"/>
    </source>
</evidence>
<feature type="domain" description="Flp pilus assembly protein RcpC/CpaB" evidence="2">
    <location>
        <begin position="105"/>
        <end position="229"/>
    </location>
</feature>
<dbReference type="InterPro" id="IPR017592">
    <property type="entry name" value="Pilus_assmbl_Flp-typ_CpaB"/>
</dbReference>
<dbReference type="NCBIfam" id="TIGR03177">
    <property type="entry name" value="pilus_cpaB"/>
    <property type="match status" value="1"/>
</dbReference>
<organism evidence="3 4">
    <name type="scientific">Photobacterium sp. (strain ATCC 43367)</name>
    <dbReference type="NCBI Taxonomy" id="379097"/>
    <lineage>
        <taxon>Bacteria</taxon>
        <taxon>Pseudomonadati</taxon>
        <taxon>Pseudomonadota</taxon>
        <taxon>Gammaproteobacteria</taxon>
        <taxon>Vibrionales</taxon>
        <taxon>Vibrionaceae</taxon>
        <taxon>Vibrio</taxon>
        <taxon>Vibrio oreintalis group</taxon>
    </lineage>
</organism>
<accession>A0A0A5HS94</accession>
<dbReference type="Pfam" id="PF16976">
    <property type="entry name" value="RcpC"/>
    <property type="match status" value="1"/>
</dbReference>
<dbReference type="Pfam" id="PF08666">
    <property type="entry name" value="SAF"/>
    <property type="match status" value="1"/>
</dbReference>
<evidence type="ECO:0000259" key="1">
    <source>
        <dbReference type="Pfam" id="PF08666"/>
    </source>
</evidence>